<dbReference type="AlphaFoldDB" id="W4LZH2"/>
<dbReference type="SUPFAM" id="SSF52467">
    <property type="entry name" value="DHS-like NAD/FAD-binding domain"/>
    <property type="match status" value="1"/>
</dbReference>
<dbReference type="CDD" id="cd07035">
    <property type="entry name" value="TPP_PYR_POX_like"/>
    <property type="match status" value="1"/>
</dbReference>
<dbReference type="Pfam" id="PF02775">
    <property type="entry name" value="TPP_enzyme_C"/>
    <property type="match status" value="1"/>
</dbReference>
<evidence type="ECO:0000256" key="1">
    <source>
        <dbReference type="ARBA" id="ARBA00007812"/>
    </source>
</evidence>
<dbReference type="SUPFAM" id="SSF52518">
    <property type="entry name" value="Thiamin diphosphate-binding fold (THDP-binding)"/>
    <property type="match status" value="2"/>
</dbReference>
<feature type="domain" description="Thiamine pyrophosphate enzyme N-terminal TPP-binding" evidence="6">
    <location>
        <begin position="3"/>
        <end position="113"/>
    </location>
</feature>
<dbReference type="GO" id="GO:0005948">
    <property type="term" value="C:acetolactate synthase complex"/>
    <property type="evidence" value="ECO:0007669"/>
    <property type="project" value="TreeGrafter"/>
</dbReference>
<keyword evidence="7" id="KW-0614">Plasmid</keyword>
<comment type="caution">
    <text evidence="7">The sequence shown here is derived from an EMBL/GenBank/DDBJ whole genome shotgun (WGS) entry which is preliminary data.</text>
</comment>
<evidence type="ECO:0000313" key="8">
    <source>
        <dbReference type="Proteomes" id="UP000019141"/>
    </source>
</evidence>
<feature type="domain" description="Thiamine pyrophosphate enzyme central" evidence="4">
    <location>
        <begin position="201"/>
        <end position="292"/>
    </location>
</feature>
<dbReference type="GO" id="GO:0050660">
    <property type="term" value="F:flavin adenine dinucleotide binding"/>
    <property type="evidence" value="ECO:0007669"/>
    <property type="project" value="TreeGrafter"/>
</dbReference>
<proteinExistence type="inferred from homology"/>
<comment type="similarity">
    <text evidence="1 3">Belongs to the TPP enzyme family.</text>
</comment>
<geneLocation type="plasmid" evidence="7">
    <name>pTSY</name>
</geneLocation>
<reference evidence="7 8" key="1">
    <citation type="journal article" date="2014" name="Nature">
        <title>An environmental bacterial taxon with a large and distinct metabolic repertoire.</title>
        <authorList>
            <person name="Wilson M.C."/>
            <person name="Mori T."/>
            <person name="Ruckert C."/>
            <person name="Uria A.R."/>
            <person name="Helf M.J."/>
            <person name="Takada K."/>
            <person name="Gernert C."/>
            <person name="Steffens U.A."/>
            <person name="Heycke N."/>
            <person name="Schmitt S."/>
            <person name="Rinke C."/>
            <person name="Helfrich E.J."/>
            <person name="Brachmann A.O."/>
            <person name="Gurgui C."/>
            <person name="Wakimoto T."/>
            <person name="Kracht M."/>
            <person name="Crusemann M."/>
            <person name="Hentschel U."/>
            <person name="Abe I."/>
            <person name="Matsunaga S."/>
            <person name="Kalinowski J."/>
            <person name="Takeyama H."/>
            <person name="Piel J."/>
        </authorList>
    </citation>
    <scope>NUCLEOTIDE SEQUENCE [LARGE SCALE GENOMIC DNA]</scope>
    <source>
        <strain evidence="8">TSY1</strain>
        <plasmid evidence="7">pTSY</plasmid>
    </source>
</reference>
<dbReference type="PANTHER" id="PTHR18968">
    <property type="entry name" value="THIAMINE PYROPHOSPHATE ENZYMES"/>
    <property type="match status" value="1"/>
</dbReference>
<feature type="domain" description="Thiamine pyrophosphate enzyme TPP-binding" evidence="5">
    <location>
        <begin position="387"/>
        <end position="535"/>
    </location>
</feature>
<dbReference type="PANTHER" id="PTHR18968:SF13">
    <property type="entry name" value="ACETOLACTATE SYNTHASE CATALYTIC SUBUNIT, MITOCHONDRIAL"/>
    <property type="match status" value="1"/>
</dbReference>
<name>W4LZH2_ENTF1</name>
<dbReference type="Pfam" id="PF00205">
    <property type="entry name" value="TPP_enzyme_M"/>
    <property type="match status" value="1"/>
</dbReference>
<dbReference type="InterPro" id="IPR029035">
    <property type="entry name" value="DHS-like_NAD/FAD-binding_dom"/>
</dbReference>
<dbReference type="InterPro" id="IPR012001">
    <property type="entry name" value="Thiamin_PyroP_enz_TPP-bd_dom"/>
</dbReference>
<dbReference type="Gene3D" id="3.40.50.1220">
    <property type="entry name" value="TPP-binding domain"/>
    <property type="match status" value="1"/>
</dbReference>
<keyword evidence="8" id="KW-1185">Reference proteome</keyword>
<dbReference type="InterPro" id="IPR011766">
    <property type="entry name" value="TPP_enzyme_TPP-bd"/>
</dbReference>
<dbReference type="EMBL" id="AZHW01000038">
    <property type="protein sequence ID" value="ETX03499.1"/>
    <property type="molecule type" value="Genomic_DNA"/>
</dbReference>
<evidence type="ECO:0000259" key="5">
    <source>
        <dbReference type="Pfam" id="PF02775"/>
    </source>
</evidence>
<protein>
    <recommendedName>
        <fullName evidence="9">Acetolactate synthase</fullName>
    </recommendedName>
</protein>
<dbReference type="InterPro" id="IPR045229">
    <property type="entry name" value="TPP_enz"/>
</dbReference>
<dbReference type="HOGENOM" id="CLU_013748_3_1_7"/>
<dbReference type="GO" id="GO:0003984">
    <property type="term" value="F:acetolactate synthase activity"/>
    <property type="evidence" value="ECO:0007669"/>
    <property type="project" value="TreeGrafter"/>
</dbReference>
<dbReference type="GO" id="GO:0009099">
    <property type="term" value="P:L-valine biosynthetic process"/>
    <property type="evidence" value="ECO:0007669"/>
    <property type="project" value="TreeGrafter"/>
</dbReference>
<evidence type="ECO:0000259" key="6">
    <source>
        <dbReference type="Pfam" id="PF02776"/>
    </source>
</evidence>
<accession>W4LZH2</accession>
<dbReference type="InterPro" id="IPR029061">
    <property type="entry name" value="THDP-binding"/>
</dbReference>
<evidence type="ECO:0000313" key="7">
    <source>
        <dbReference type="EMBL" id="ETX03499.1"/>
    </source>
</evidence>
<dbReference type="Pfam" id="PF02776">
    <property type="entry name" value="TPP_enzyme_N"/>
    <property type="match status" value="1"/>
</dbReference>
<organism evidence="7 8">
    <name type="scientific">Entotheonella factor</name>
    <dbReference type="NCBI Taxonomy" id="1429438"/>
    <lineage>
        <taxon>Bacteria</taxon>
        <taxon>Pseudomonadati</taxon>
        <taxon>Nitrospinota/Tectimicrobiota group</taxon>
        <taxon>Candidatus Tectimicrobiota</taxon>
        <taxon>Candidatus Entotheonellia</taxon>
        <taxon>Candidatus Entotheonellales</taxon>
        <taxon>Candidatus Entotheonellaceae</taxon>
        <taxon>Candidatus Entotheonella</taxon>
    </lineage>
</organism>
<evidence type="ECO:0000259" key="4">
    <source>
        <dbReference type="Pfam" id="PF00205"/>
    </source>
</evidence>
<evidence type="ECO:0008006" key="9">
    <source>
        <dbReference type="Google" id="ProtNLM"/>
    </source>
</evidence>
<dbReference type="GO" id="GO:0009097">
    <property type="term" value="P:isoleucine biosynthetic process"/>
    <property type="evidence" value="ECO:0007669"/>
    <property type="project" value="TreeGrafter"/>
</dbReference>
<dbReference type="GO" id="GO:0030976">
    <property type="term" value="F:thiamine pyrophosphate binding"/>
    <property type="evidence" value="ECO:0007669"/>
    <property type="project" value="InterPro"/>
</dbReference>
<dbReference type="Gene3D" id="3.40.50.970">
    <property type="match status" value="2"/>
</dbReference>
<dbReference type="CDD" id="cd00568">
    <property type="entry name" value="TPP_enzymes"/>
    <property type="match status" value="1"/>
</dbReference>
<evidence type="ECO:0000256" key="2">
    <source>
        <dbReference type="ARBA" id="ARBA00023052"/>
    </source>
</evidence>
<gene>
    <name evidence="7" type="ORF">ETSY1_47055</name>
</gene>
<dbReference type="GO" id="GO:0000287">
    <property type="term" value="F:magnesium ion binding"/>
    <property type="evidence" value="ECO:0007669"/>
    <property type="project" value="InterPro"/>
</dbReference>
<sequence>MGNVADVINQFCRRQDMAFAFGMSGANIEDVHMAFHRGHGPKPIIVKHEANAVACAEGYYLATQMPGLVFSTSGGGAFNLIPSLIEARGNGIPMLVLVGQIPSTLEGRGGFQDSSIQGNIVDALGLFRQVAIDAERVERPETILPTLERCLRKAYRERGPVVVLLPKDVQQAEMKLPGEEEIPRICDAPEPLREEARVKIQHLVQQWQTGEPPLIVAGPQVAHFRLQQQVERLCRRLGTYCATTPDGKWSFPPQSPYYLGTIGIMGHESVAQQLEAVRQVVVLGGHLGQMCNMAGLDDTLEIIYLGSDHPRSALPWRSALHGDLRSLLGELKLELDRVGNEKPVFLPAGRVLFRNAAKAGVETDIINAPWVLQKMQSKARTMDLFVDAGNTGAYCLHYLTGNDARVFYTALAMGGMGQSFGASIGSVVATQRPTLAISGDGSYLLAGGEIHTAVNHRLPILFTIFNNRSHAMCDLREQLYLGRSSRDNLFMPCSIGAGLAAMYPDLPAFDIASKTEFESLWEHVDDYLAKGPMVISINLSNDDLPPFAPFLQQQERLDVAAKQSSCIEAHAASL</sequence>
<evidence type="ECO:0000256" key="3">
    <source>
        <dbReference type="RuleBase" id="RU362132"/>
    </source>
</evidence>
<dbReference type="Proteomes" id="UP000019141">
    <property type="component" value="Unassembled WGS sequence"/>
</dbReference>
<dbReference type="InterPro" id="IPR012000">
    <property type="entry name" value="Thiamin_PyroP_enz_cen_dom"/>
</dbReference>
<keyword evidence="2 3" id="KW-0786">Thiamine pyrophosphate</keyword>